<reference evidence="2 3" key="1">
    <citation type="journal article" date="2019" name="Commun. Biol.">
        <title>The bagworm genome reveals a unique fibroin gene that provides high tensile strength.</title>
        <authorList>
            <person name="Kono N."/>
            <person name="Nakamura H."/>
            <person name="Ohtoshi R."/>
            <person name="Tomita M."/>
            <person name="Numata K."/>
            <person name="Arakawa K."/>
        </authorList>
    </citation>
    <scope>NUCLEOTIDE SEQUENCE [LARGE SCALE GENOMIC DNA]</scope>
</reference>
<feature type="region of interest" description="Disordered" evidence="1">
    <location>
        <begin position="20"/>
        <end position="40"/>
    </location>
</feature>
<comment type="caution">
    <text evidence="2">The sequence shown here is derived from an EMBL/GenBank/DDBJ whole genome shotgun (WGS) entry which is preliminary data.</text>
</comment>
<accession>A0A4C1Y968</accession>
<proteinExistence type="predicted"/>
<dbReference type="AlphaFoldDB" id="A0A4C1Y968"/>
<dbReference type="Proteomes" id="UP000299102">
    <property type="component" value="Unassembled WGS sequence"/>
</dbReference>
<evidence type="ECO:0000313" key="3">
    <source>
        <dbReference type="Proteomes" id="UP000299102"/>
    </source>
</evidence>
<evidence type="ECO:0000256" key="1">
    <source>
        <dbReference type="SAM" id="MobiDB-lite"/>
    </source>
</evidence>
<organism evidence="2 3">
    <name type="scientific">Eumeta variegata</name>
    <name type="common">Bagworm moth</name>
    <name type="synonym">Eumeta japonica</name>
    <dbReference type="NCBI Taxonomy" id="151549"/>
    <lineage>
        <taxon>Eukaryota</taxon>
        <taxon>Metazoa</taxon>
        <taxon>Ecdysozoa</taxon>
        <taxon>Arthropoda</taxon>
        <taxon>Hexapoda</taxon>
        <taxon>Insecta</taxon>
        <taxon>Pterygota</taxon>
        <taxon>Neoptera</taxon>
        <taxon>Endopterygota</taxon>
        <taxon>Lepidoptera</taxon>
        <taxon>Glossata</taxon>
        <taxon>Ditrysia</taxon>
        <taxon>Tineoidea</taxon>
        <taxon>Psychidae</taxon>
        <taxon>Oiketicinae</taxon>
        <taxon>Eumeta</taxon>
    </lineage>
</organism>
<gene>
    <name evidence="2" type="ORF">EVAR_103359_1</name>
</gene>
<sequence>MLSHIQVCRFCGSADGPLQNANSNASPASSAPADQSGRRLSERVEHALRVAVGAAAARAIAGSAAPAAHGSRFVIRHAALTCVANARRAPALPCARA</sequence>
<name>A0A4C1Y968_EUMVA</name>
<feature type="compositionally biased region" description="Low complexity" evidence="1">
    <location>
        <begin position="20"/>
        <end position="33"/>
    </location>
</feature>
<dbReference type="EMBL" id="BGZK01001110">
    <property type="protein sequence ID" value="GBP71474.1"/>
    <property type="molecule type" value="Genomic_DNA"/>
</dbReference>
<evidence type="ECO:0000313" key="2">
    <source>
        <dbReference type="EMBL" id="GBP71474.1"/>
    </source>
</evidence>
<keyword evidence="3" id="KW-1185">Reference proteome</keyword>
<protein>
    <submittedName>
        <fullName evidence="2">Uncharacterized protein</fullName>
    </submittedName>
</protein>